<evidence type="ECO:0000256" key="5">
    <source>
        <dbReference type="ARBA" id="ARBA00023136"/>
    </source>
</evidence>
<evidence type="ECO:0000313" key="12">
    <source>
        <dbReference type="Proteomes" id="UP001519272"/>
    </source>
</evidence>
<feature type="domain" description="Metallo-beta-lactamase" evidence="10">
    <location>
        <begin position="539"/>
        <end position="735"/>
    </location>
</feature>
<evidence type="ECO:0000256" key="3">
    <source>
        <dbReference type="ARBA" id="ARBA00022692"/>
    </source>
</evidence>
<comment type="catalytic activity">
    <reaction evidence="6">
        <text>3',5'-cyclic CMP + H2O = CMP + H(+)</text>
        <dbReference type="Rhea" id="RHEA:72675"/>
        <dbReference type="ChEBI" id="CHEBI:15377"/>
        <dbReference type="ChEBI" id="CHEBI:15378"/>
        <dbReference type="ChEBI" id="CHEBI:58003"/>
        <dbReference type="ChEBI" id="CHEBI:60377"/>
    </reaction>
    <physiologicalReaction direction="left-to-right" evidence="6">
        <dbReference type="Rhea" id="RHEA:72676"/>
    </physiologicalReaction>
</comment>
<dbReference type="EMBL" id="JAGGKG010000003">
    <property type="protein sequence ID" value="MBP1904263.1"/>
    <property type="molecule type" value="Genomic_DNA"/>
</dbReference>
<dbReference type="SMART" id="SM00849">
    <property type="entry name" value="Lactamase_B"/>
    <property type="match status" value="1"/>
</dbReference>
<evidence type="ECO:0000256" key="2">
    <source>
        <dbReference type="ARBA" id="ARBA00022475"/>
    </source>
</evidence>
<keyword evidence="12" id="KW-1185">Reference proteome</keyword>
<dbReference type="InterPro" id="IPR001279">
    <property type="entry name" value="Metallo-B-lactamas"/>
</dbReference>
<dbReference type="InterPro" id="IPR004477">
    <property type="entry name" value="ComEC_N"/>
</dbReference>
<dbReference type="InterPro" id="IPR036866">
    <property type="entry name" value="RibonucZ/Hydroxyglut_hydro"/>
</dbReference>
<dbReference type="PANTHER" id="PTHR30619">
    <property type="entry name" value="DNA INTERNALIZATION/COMPETENCE PROTEIN COMEC/REC2"/>
    <property type="match status" value="1"/>
</dbReference>
<keyword evidence="3 9" id="KW-0812">Transmembrane</keyword>
<evidence type="ECO:0000256" key="1">
    <source>
        <dbReference type="ARBA" id="ARBA00004651"/>
    </source>
</evidence>
<organism evidence="11 12">
    <name type="scientific">Paenibacillus turicensis</name>
    <dbReference type="NCBI Taxonomy" id="160487"/>
    <lineage>
        <taxon>Bacteria</taxon>
        <taxon>Bacillati</taxon>
        <taxon>Bacillota</taxon>
        <taxon>Bacilli</taxon>
        <taxon>Bacillales</taxon>
        <taxon>Paenibacillaceae</taxon>
        <taxon>Paenibacillus</taxon>
    </lineage>
</organism>
<dbReference type="NCBIfam" id="TIGR00360">
    <property type="entry name" value="ComEC_N-term"/>
    <property type="match status" value="1"/>
</dbReference>
<dbReference type="Pfam" id="PF00753">
    <property type="entry name" value="Lactamase_B"/>
    <property type="match status" value="1"/>
</dbReference>
<dbReference type="PANTHER" id="PTHR30619:SF1">
    <property type="entry name" value="RECOMBINATION PROTEIN 2"/>
    <property type="match status" value="1"/>
</dbReference>
<feature type="transmembrane region" description="Helical" evidence="9">
    <location>
        <begin position="324"/>
        <end position="346"/>
    </location>
</feature>
<dbReference type="InterPro" id="IPR004797">
    <property type="entry name" value="Competence_ComEC/Rec2"/>
</dbReference>
<feature type="transmembrane region" description="Helical" evidence="9">
    <location>
        <begin position="17"/>
        <end position="33"/>
    </location>
</feature>
<feature type="transmembrane region" description="Helical" evidence="9">
    <location>
        <begin position="415"/>
        <end position="433"/>
    </location>
</feature>
<dbReference type="Pfam" id="PF03772">
    <property type="entry name" value="Competence"/>
    <property type="match status" value="1"/>
</dbReference>
<keyword evidence="5 9" id="KW-0472">Membrane</keyword>
<dbReference type="InterPro" id="IPR025405">
    <property type="entry name" value="DUF4131"/>
</dbReference>
<evidence type="ECO:0000259" key="10">
    <source>
        <dbReference type="SMART" id="SM00849"/>
    </source>
</evidence>
<dbReference type="InterPro" id="IPR035681">
    <property type="entry name" value="ComA-like_MBL"/>
</dbReference>
<dbReference type="NCBIfam" id="TIGR00361">
    <property type="entry name" value="ComEC_Rec2"/>
    <property type="match status" value="1"/>
</dbReference>
<evidence type="ECO:0000256" key="6">
    <source>
        <dbReference type="ARBA" id="ARBA00034221"/>
    </source>
</evidence>
<dbReference type="CDD" id="cd07731">
    <property type="entry name" value="ComA-like_MBL-fold"/>
    <property type="match status" value="1"/>
</dbReference>
<feature type="transmembrane region" description="Helical" evidence="9">
    <location>
        <begin position="445"/>
        <end position="464"/>
    </location>
</feature>
<feature type="transmembrane region" description="Helical" evidence="9">
    <location>
        <begin position="384"/>
        <end position="408"/>
    </location>
</feature>
<feature type="transmembrane region" description="Helical" evidence="9">
    <location>
        <begin position="503"/>
        <end position="524"/>
    </location>
</feature>
<comment type="caution">
    <text evidence="11">The sequence shown here is derived from an EMBL/GenBank/DDBJ whole genome shotgun (WGS) entry which is preliminary data.</text>
</comment>
<comment type="catalytic activity">
    <reaction evidence="8">
        <text>3',5'-cyclic UMP + H2O = UMP + H(+)</text>
        <dbReference type="Rhea" id="RHEA:70575"/>
        <dbReference type="ChEBI" id="CHEBI:15377"/>
        <dbReference type="ChEBI" id="CHEBI:15378"/>
        <dbReference type="ChEBI" id="CHEBI:57865"/>
        <dbReference type="ChEBI" id="CHEBI:184387"/>
    </reaction>
    <physiologicalReaction direction="left-to-right" evidence="8">
        <dbReference type="Rhea" id="RHEA:70576"/>
    </physiologicalReaction>
</comment>
<feature type="transmembrane region" description="Helical" evidence="9">
    <location>
        <begin position="353"/>
        <end position="372"/>
    </location>
</feature>
<evidence type="ECO:0000256" key="9">
    <source>
        <dbReference type="SAM" id="Phobius"/>
    </source>
</evidence>
<proteinExistence type="predicted"/>
<comment type="function">
    <text evidence="7">Counteracts the endogenous Pycsar antiviral defense system. Phosphodiesterase that enables metal-dependent hydrolysis of host cyclic nucleotide Pycsar defense signals such as cCMP and cUMP.</text>
</comment>
<dbReference type="Gene3D" id="3.60.15.10">
    <property type="entry name" value="Ribonuclease Z/Hydroxyacylglutathione hydrolase-like"/>
    <property type="match status" value="1"/>
</dbReference>
<reference evidence="11 12" key="1">
    <citation type="submission" date="2021-03" db="EMBL/GenBank/DDBJ databases">
        <title>Genomic Encyclopedia of Type Strains, Phase IV (KMG-IV): sequencing the most valuable type-strain genomes for metagenomic binning, comparative biology and taxonomic classification.</title>
        <authorList>
            <person name="Goeker M."/>
        </authorList>
    </citation>
    <scope>NUCLEOTIDE SEQUENCE [LARGE SCALE GENOMIC DNA]</scope>
    <source>
        <strain evidence="11 12">DSM 14349</strain>
    </source>
</reference>
<keyword evidence="2" id="KW-1003">Cell membrane</keyword>
<protein>
    <submittedName>
        <fullName evidence="11">Competence protein ComEC</fullName>
    </submittedName>
</protein>
<feature type="transmembrane region" description="Helical" evidence="9">
    <location>
        <begin position="226"/>
        <end position="245"/>
    </location>
</feature>
<keyword evidence="4 9" id="KW-1133">Transmembrane helix</keyword>
<feature type="transmembrane region" description="Helical" evidence="9">
    <location>
        <begin position="299"/>
        <end position="318"/>
    </location>
</feature>
<sequence>MLPLLGYVVKNNWKQHILYWIIFTSAILYWNYYEQNNVSLIEESNKHIQAGTKLNLQGVILEPPEIDGDRVRFTLAAHEIEFMPKISSINKEKLAVQLTLATKDEINIAKSWKRGDIISFSGTLEQPNTATNFEGFNYRLYLQKQGIHWIVKVEGASVVTLLEKESFSPLAFLAHVDLFRQHIGSIIDELFPDWQGGYMKGLLIGITDDLSDDKYKQFTNLGMTHILAISGTHVAINIGLVFGLLRLLKVTRERAYSTVFWLLPIYVFMTGFSPSVLRAGLMTMLGIFLLKRGLFKDGLNTLSVVAFVMLIWQPYYLFNISFQLSFAVTAGIIVFTPFIKPYLLWLPAKIRDGIAITIAAELISFPLTLYYFNQYSLLSMLANLALVPIISAITLPVGTISLLLGSIWLPLGKSLAFIVQWLNLATFSITKWLNEMSGFMTYWKSPSMLWILIYYVMLYLMFYLQHRPKLELSTNTHSLHDTVPLENANINRGRDSLQYVFKAGYYIFFIAWFMIMLVIAYQPLNEKGIGYVQFIDVGQGDCILITTPSGINILVDGGGTVSFRKPKDAWRSRKVPYEVGEKTVVPLLKKRGIHKLDIVIMTHADQDHIGGLQAVLTHFPVRALVKNGSIAQSKTLTKLLETALAKDIPIYSAYRGMGLALDPLTSIDFVYPEAKPDGSIPIIKDQNHESIVFYLTMDGVRFLFTGDMDIAAEDAIMNLEKSPKRLQAEVLKIAHHGSKTSTSLDWLKAIKPKLTVIPVGSRNSYGHPHPNVLQHIDEQGIPIYRTDQNGEVQMKVDGGQLSFRTYSHKYDK</sequence>
<evidence type="ECO:0000256" key="7">
    <source>
        <dbReference type="ARBA" id="ARBA00034301"/>
    </source>
</evidence>
<comment type="subcellular location">
    <subcellularLocation>
        <location evidence="1">Cell membrane</location>
        <topology evidence="1">Multi-pass membrane protein</topology>
    </subcellularLocation>
</comment>
<gene>
    <name evidence="11" type="ORF">J2Z32_000880</name>
</gene>
<evidence type="ECO:0000256" key="4">
    <source>
        <dbReference type="ARBA" id="ARBA00022989"/>
    </source>
</evidence>
<name>A0ABS4FNV6_9BACL</name>
<feature type="transmembrane region" description="Helical" evidence="9">
    <location>
        <begin position="265"/>
        <end position="290"/>
    </location>
</feature>
<dbReference type="SUPFAM" id="SSF56281">
    <property type="entry name" value="Metallo-hydrolase/oxidoreductase"/>
    <property type="match status" value="1"/>
</dbReference>
<accession>A0ABS4FNV6</accession>
<evidence type="ECO:0000256" key="8">
    <source>
        <dbReference type="ARBA" id="ARBA00048505"/>
    </source>
</evidence>
<dbReference type="Proteomes" id="UP001519272">
    <property type="component" value="Unassembled WGS sequence"/>
</dbReference>
<dbReference type="InterPro" id="IPR052159">
    <property type="entry name" value="Competence_DNA_uptake"/>
</dbReference>
<dbReference type="Pfam" id="PF13567">
    <property type="entry name" value="DUF4131"/>
    <property type="match status" value="1"/>
</dbReference>
<evidence type="ECO:0000313" key="11">
    <source>
        <dbReference type="EMBL" id="MBP1904263.1"/>
    </source>
</evidence>